<sequence>MDAPVGLVRFIATRDRRVAKYSWKDAAVTELWETLMQFGQVTVGGRASCGSKVDATWVTFTAWNEVVAKAAQMGITISIEPIKQGNAWATKSGGFWEENRYSIITPR</sequence>
<evidence type="ECO:0000313" key="1">
    <source>
        <dbReference type="EMBL" id="APQ41883.1"/>
    </source>
</evidence>
<accession>A0A3G1GLI6</accession>
<protein>
    <submittedName>
        <fullName evidence="1">Uncharacterized protein</fullName>
    </submittedName>
</protein>
<evidence type="ECO:0000313" key="2">
    <source>
        <dbReference type="Proteomes" id="UP000272247"/>
    </source>
</evidence>
<dbReference type="EMBL" id="KY210139">
    <property type="protein sequence ID" value="APQ41883.1"/>
    <property type="molecule type" value="Genomic_DNA"/>
</dbReference>
<reference evidence="1 2" key="1">
    <citation type="submission" date="2016-11" db="EMBL/GenBank/DDBJ databases">
        <authorList>
            <person name="Gasic K."/>
        </authorList>
    </citation>
    <scope>NUCLEOTIDE SEQUENCE [LARGE SCALE GENOMIC DNA]</scope>
</reference>
<keyword evidence="2" id="KW-1185">Reference proteome</keyword>
<name>A0A3G1GLI6_9CAUD</name>
<organism evidence="1 2">
    <name type="scientific">Xanthomonas phage KPhi1</name>
    <dbReference type="NCBI Taxonomy" id="1927017"/>
    <lineage>
        <taxon>Viruses</taxon>
        <taxon>Duplodnaviria</taxon>
        <taxon>Heunggongvirae</taxon>
        <taxon>Uroviricota</taxon>
        <taxon>Caudoviricetes</taxon>
        <taxon>Kantovirinae</taxon>
        <taxon>Beograduvirus</taxon>
        <taxon>Beograduvirus KPhi1</taxon>
    </lineage>
</organism>
<proteinExistence type="predicted"/>
<gene>
    <name evidence="1" type="ORF">K1pha_4</name>
</gene>
<dbReference type="Proteomes" id="UP000272247">
    <property type="component" value="Segment"/>
</dbReference>